<dbReference type="Pfam" id="PF03540">
    <property type="entry name" value="TAF10"/>
    <property type="match status" value="1"/>
</dbReference>
<dbReference type="EMBL" id="KB644414">
    <property type="protein sequence ID" value="EPS32587.1"/>
    <property type="molecule type" value="Genomic_DNA"/>
</dbReference>
<dbReference type="HOGENOM" id="CLU_064104_0_1_1"/>
<dbReference type="GO" id="GO:0005669">
    <property type="term" value="C:transcription factor TFIID complex"/>
    <property type="evidence" value="ECO:0007669"/>
    <property type="project" value="TreeGrafter"/>
</dbReference>
<evidence type="ECO:0000313" key="9">
    <source>
        <dbReference type="Proteomes" id="UP000019376"/>
    </source>
</evidence>
<keyword evidence="9" id="KW-1185">Reference proteome</keyword>
<dbReference type="Proteomes" id="UP000019376">
    <property type="component" value="Unassembled WGS sequence"/>
</dbReference>
<keyword evidence="3 6" id="KW-0804">Transcription</keyword>
<dbReference type="PhylomeDB" id="S8BCC3"/>
<evidence type="ECO:0000256" key="1">
    <source>
        <dbReference type="ARBA" id="ARBA00004123"/>
    </source>
</evidence>
<dbReference type="GO" id="GO:0016251">
    <property type="term" value="F:RNA polymerase II general transcription initiation factor activity"/>
    <property type="evidence" value="ECO:0007669"/>
    <property type="project" value="TreeGrafter"/>
</dbReference>
<gene>
    <name evidence="8" type="ORF">PDE_07547</name>
</gene>
<dbReference type="InterPro" id="IPR003923">
    <property type="entry name" value="TAF10"/>
</dbReference>
<evidence type="ECO:0000256" key="6">
    <source>
        <dbReference type="PIRNR" id="PIRNR017246"/>
    </source>
</evidence>
<feature type="compositionally biased region" description="Polar residues" evidence="7">
    <location>
        <begin position="1"/>
        <end position="18"/>
    </location>
</feature>
<comment type="similarity">
    <text evidence="5 6">Belongs to the TAF10 family.</text>
</comment>
<feature type="compositionally biased region" description="Acidic residues" evidence="7">
    <location>
        <begin position="50"/>
        <end position="61"/>
    </location>
</feature>
<feature type="region of interest" description="Disordered" evidence="7">
    <location>
        <begin position="1"/>
        <end position="93"/>
    </location>
</feature>
<dbReference type="eggNOG" id="KOG3423">
    <property type="taxonomic scope" value="Eukaryota"/>
</dbReference>
<evidence type="ECO:0000256" key="7">
    <source>
        <dbReference type="SAM" id="MobiDB-lite"/>
    </source>
</evidence>
<dbReference type="PANTHER" id="PTHR21242:SF0">
    <property type="entry name" value="TRANSCRIPTION INITIATION FACTOR TFIID SUBUNIT 10"/>
    <property type="match status" value="1"/>
</dbReference>
<feature type="compositionally biased region" description="Low complexity" evidence="7">
    <location>
        <begin position="24"/>
        <end position="41"/>
    </location>
</feature>
<evidence type="ECO:0000256" key="2">
    <source>
        <dbReference type="ARBA" id="ARBA00023015"/>
    </source>
</evidence>
<dbReference type="CDD" id="cd07982">
    <property type="entry name" value="HFD_TAF10"/>
    <property type="match status" value="1"/>
</dbReference>
<dbReference type="GO" id="GO:0000124">
    <property type="term" value="C:SAGA complex"/>
    <property type="evidence" value="ECO:0007669"/>
    <property type="project" value="TreeGrafter"/>
</dbReference>
<evidence type="ECO:0000256" key="3">
    <source>
        <dbReference type="ARBA" id="ARBA00023163"/>
    </source>
</evidence>
<dbReference type="GO" id="GO:1990841">
    <property type="term" value="F:promoter-specific chromatin binding"/>
    <property type="evidence" value="ECO:0007669"/>
    <property type="project" value="TreeGrafter"/>
</dbReference>
<accession>S8BCC3</accession>
<name>S8BCC3_PENO1</name>
<keyword evidence="2 6" id="KW-0805">Transcription regulation</keyword>
<keyword evidence="4 6" id="KW-0539">Nucleus</keyword>
<reference evidence="8 9" key="1">
    <citation type="journal article" date="2013" name="PLoS ONE">
        <title>Genomic and secretomic analyses reveal unique features of the lignocellulolytic enzyme system of Penicillium decumbens.</title>
        <authorList>
            <person name="Liu G."/>
            <person name="Zhang L."/>
            <person name="Wei X."/>
            <person name="Zou G."/>
            <person name="Qin Y."/>
            <person name="Ma L."/>
            <person name="Li J."/>
            <person name="Zheng H."/>
            <person name="Wang S."/>
            <person name="Wang C."/>
            <person name="Xun L."/>
            <person name="Zhao G.-P."/>
            <person name="Zhou Z."/>
            <person name="Qu Y."/>
        </authorList>
    </citation>
    <scope>NUCLEOTIDE SEQUENCE [LARGE SCALE GENOMIC DNA]</scope>
    <source>
        <strain evidence="9">114-2 / CGMCC 5302</strain>
    </source>
</reference>
<dbReference type="PANTHER" id="PTHR21242">
    <property type="entry name" value="TRANSCRIPTION INITIATION FACTOR TFIID SUBUNIT 10"/>
    <property type="match status" value="1"/>
</dbReference>
<sequence length="256" mass="25674">MTDTPTSLPQPANGSQDHQPAVPPSTSSAPPQPPTASTDATDSVIKAEPDLDASIDQDIDMSGEKADAAAEDGAEANASAVDQLAESAPPSKKETSLREFLGKMDEFAPIIPDAVTAHYLTLAGLPPPGTGPNQTPPHLARLLALATQKFVADIAADSYQFARIRASNSSSANNPMGSLTNAAGVPGGAGAAPGGVAGGDGAKGGKANTHLGIQRPGFGGGGSGGSGQGRTVLTMEDLGMAVSEYGVTVKRGEFYR</sequence>
<dbReference type="OrthoDB" id="154356at2759"/>
<organism evidence="8 9">
    <name type="scientific">Penicillium oxalicum (strain 114-2 / CGMCC 5302)</name>
    <name type="common">Penicillium decumbens</name>
    <dbReference type="NCBI Taxonomy" id="933388"/>
    <lineage>
        <taxon>Eukaryota</taxon>
        <taxon>Fungi</taxon>
        <taxon>Dikarya</taxon>
        <taxon>Ascomycota</taxon>
        <taxon>Pezizomycotina</taxon>
        <taxon>Eurotiomycetes</taxon>
        <taxon>Eurotiomycetidae</taxon>
        <taxon>Eurotiales</taxon>
        <taxon>Aspergillaceae</taxon>
        <taxon>Penicillium</taxon>
    </lineage>
</organism>
<evidence type="ECO:0000256" key="5">
    <source>
        <dbReference type="ARBA" id="ARBA00025730"/>
    </source>
</evidence>
<dbReference type="AlphaFoldDB" id="S8BCC3"/>
<comment type="function">
    <text evidence="6">Functions as a component of both the DNA-binding general transcription initiation factor complex TFIID and the transcription coactivator SAGA complex. Binding of TFIID to a promoter (with or without TATA element) is the initial step in pre-initiation complex (PIC) formation. TFIID plays a key role in the regulation of gene expression by RNA polymerase II through different activities such as transcription activator interaction, core promoter recognition and selectivity, TFIIA and TFIIB interaction, chromatin modification (histone acetylation by TAF1), facilitation of DNA opening and initiation of transcription. SAGA acts as a general cofactor required for essentially all RNA polymerase II transcription. At the promoters, SAGA is required for transcription pre-initiation complex (PIC) recruitment. It influences RNA polymerase II transcriptional activity through different activities such as TBP interaction (via core/TAF module) and promoter selectivity, interaction with transcription activators (via Tra1/SPT module), and chromatin modification through histone acetylation (via HAT module) and deubiquitination (via DUB module). SAGA preferentially acetylates histones H3 (to form H3K9ac, H3K14ac, H3K18ac and H3K23ac) and H2B and deubiquitinates histone H2B. SAGA interacts with DNA via upstream activating sequences (UASs).</text>
</comment>
<dbReference type="GO" id="GO:0006367">
    <property type="term" value="P:transcription initiation at RNA polymerase II promoter"/>
    <property type="evidence" value="ECO:0007669"/>
    <property type="project" value="TreeGrafter"/>
</dbReference>
<evidence type="ECO:0000313" key="8">
    <source>
        <dbReference type="EMBL" id="EPS32587.1"/>
    </source>
</evidence>
<dbReference type="PIRSF" id="PIRSF017246">
    <property type="entry name" value="TFIID_TAF10"/>
    <property type="match status" value="1"/>
</dbReference>
<protein>
    <recommendedName>
        <fullName evidence="6">Transcription initiation factor TFIID subunit 10</fullName>
    </recommendedName>
</protein>
<evidence type="ECO:0000256" key="4">
    <source>
        <dbReference type="ARBA" id="ARBA00023242"/>
    </source>
</evidence>
<comment type="subcellular location">
    <subcellularLocation>
        <location evidence="1 6">Nucleus</location>
    </subcellularLocation>
</comment>
<proteinExistence type="inferred from homology"/>
<dbReference type="STRING" id="933388.S8BCC3"/>